<name>A0A6N4SXA3_CYTH3</name>
<organism evidence="2 3">
    <name type="scientific">Cytophaga hutchinsonii (strain ATCC 33406 / DSM 1761 / CIP 103989 / NBRC 15051 / NCIMB 9469 / D465)</name>
    <dbReference type="NCBI Taxonomy" id="269798"/>
    <lineage>
        <taxon>Bacteria</taxon>
        <taxon>Pseudomonadati</taxon>
        <taxon>Bacteroidota</taxon>
        <taxon>Cytophagia</taxon>
        <taxon>Cytophagales</taxon>
        <taxon>Cytophagaceae</taxon>
        <taxon>Cytophaga</taxon>
    </lineage>
</organism>
<sequence length="69" mass="7444">MAIIVFFIGFIAVLISAFYISFNVYATLNSRGNKLAALASIIAFVVSLIGLGVIVLFVWAELTGGFSRR</sequence>
<dbReference type="EMBL" id="CP000383">
    <property type="protein sequence ID" value="ABG61038.1"/>
    <property type="molecule type" value="Genomic_DNA"/>
</dbReference>
<feature type="transmembrane region" description="Helical" evidence="1">
    <location>
        <begin position="35"/>
        <end position="60"/>
    </location>
</feature>
<dbReference type="AlphaFoldDB" id="A0A6N4SXA3"/>
<reference evidence="2 3" key="1">
    <citation type="journal article" date="2007" name="Appl. Environ. Microbiol.">
        <title>Genome sequence of the cellulolytic gliding bacterium Cytophaga hutchinsonii.</title>
        <authorList>
            <person name="Xie G."/>
            <person name="Bruce D.C."/>
            <person name="Challacombe J.F."/>
            <person name="Chertkov O."/>
            <person name="Detter J.C."/>
            <person name="Gilna P."/>
            <person name="Han C.S."/>
            <person name="Lucas S."/>
            <person name="Misra M."/>
            <person name="Myers G.L."/>
            <person name="Richardson P."/>
            <person name="Tapia R."/>
            <person name="Thayer N."/>
            <person name="Thompson L.S."/>
            <person name="Brettin T.S."/>
            <person name="Henrissat B."/>
            <person name="Wilson D.B."/>
            <person name="McBride M.J."/>
        </authorList>
    </citation>
    <scope>NUCLEOTIDE SEQUENCE [LARGE SCALE GENOMIC DNA]</scope>
    <source>
        <strain evidence="3">ATCC 33406 / DSM 1761 / CIP 103989 / NBRC 15051 / NCIMB 9469 / D465</strain>
    </source>
</reference>
<keyword evidence="1" id="KW-0472">Membrane</keyword>
<dbReference type="Proteomes" id="UP000001822">
    <property type="component" value="Chromosome"/>
</dbReference>
<gene>
    <name evidence="2" type="ordered locus">CHU_3806</name>
</gene>
<dbReference type="RefSeq" id="WP_011587143.1">
    <property type="nucleotide sequence ID" value="NC_008255.1"/>
</dbReference>
<keyword evidence="1" id="KW-0812">Transmembrane</keyword>
<accession>A0A6N4SXA3</accession>
<dbReference type="KEGG" id="chu:CHU_3806"/>
<keyword evidence="3" id="KW-1185">Reference proteome</keyword>
<proteinExistence type="predicted"/>
<keyword evidence="1" id="KW-1133">Transmembrane helix</keyword>
<evidence type="ECO:0000256" key="1">
    <source>
        <dbReference type="SAM" id="Phobius"/>
    </source>
</evidence>
<evidence type="ECO:0000313" key="3">
    <source>
        <dbReference type="Proteomes" id="UP000001822"/>
    </source>
</evidence>
<protein>
    <submittedName>
        <fullName evidence="2">Uncharacterized protein</fullName>
    </submittedName>
</protein>
<feature type="transmembrane region" description="Helical" evidence="1">
    <location>
        <begin position="6"/>
        <end position="28"/>
    </location>
</feature>
<evidence type="ECO:0000313" key="2">
    <source>
        <dbReference type="EMBL" id="ABG61038.1"/>
    </source>
</evidence>